<dbReference type="AlphaFoldDB" id="A0A478FR03"/>
<gene>
    <name evidence="1" type="ORF">MHSWG343_10260</name>
</gene>
<sequence length="148" mass="16246">MFNWISGSLALFTLAALGLGGGYFGTKEYYEGHPQTLAQSKELTDTNSIANSHKDSLLAINPKENKLSWKIKEKDFKEKTKNSGSDTPASTIFKQLKTDLTSRDEKSLTGDLMKKACEDSYKTSSSASEQSNISTDMQKYCKVGLIAA</sequence>
<organism evidence="1 2">
    <name type="scientific">Candidatus Mycoplasma haematohominis</name>
    <dbReference type="NCBI Taxonomy" id="1494318"/>
    <lineage>
        <taxon>Bacteria</taxon>
        <taxon>Bacillati</taxon>
        <taxon>Mycoplasmatota</taxon>
        <taxon>Mollicutes</taxon>
        <taxon>Mycoplasmataceae</taxon>
        <taxon>Mycoplasma</taxon>
    </lineage>
</organism>
<comment type="caution">
    <text evidence="1">The sequence shown here is derived from an EMBL/GenBank/DDBJ whole genome shotgun (WGS) entry which is preliminary data.</text>
</comment>
<evidence type="ECO:0000313" key="1">
    <source>
        <dbReference type="EMBL" id="GCE64018.1"/>
    </source>
</evidence>
<reference evidence="1 2" key="1">
    <citation type="submission" date="2019-01" db="EMBL/GenBank/DDBJ databases">
        <title>Draft genome sequences of Candidatus Mycoplasma haemohominis SWG34-3 identified from a patient with pyrexia, anemia and liver dysfunction.</title>
        <authorList>
            <person name="Sekizuka T."/>
            <person name="Hattori N."/>
            <person name="Katano H."/>
            <person name="Takuma T."/>
            <person name="Ito T."/>
            <person name="Arai N."/>
            <person name="Yanai R."/>
            <person name="Ishii S."/>
            <person name="Miura Y."/>
            <person name="Tokunaga T."/>
            <person name="Watanabe H."/>
            <person name="Nomura N."/>
            <person name="Eguchi J."/>
            <person name="Arai T."/>
            <person name="Hasegawa H."/>
            <person name="Nakamaki T."/>
            <person name="Wakita T."/>
            <person name="Niki Y."/>
            <person name="Kuroda M."/>
        </authorList>
    </citation>
    <scope>NUCLEOTIDE SEQUENCE [LARGE SCALE GENOMIC DNA]</scope>
    <source>
        <strain evidence="1">SWG34-3</strain>
    </source>
</reference>
<proteinExistence type="predicted"/>
<protein>
    <submittedName>
        <fullName evidence="1">Uncharacterized protein</fullName>
    </submittedName>
</protein>
<dbReference type="Proteomes" id="UP000324831">
    <property type="component" value="Unassembled WGS sequence"/>
</dbReference>
<dbReference type="EMBL" id="BIMN01000008">
    <property type="protein sequence ID" value="GCE64018.1"/>
    <property type="molecule type" value="Genomic_DNA"/>
</dbReference>
<evidence type="ECO:0000313" key="2">
    <source>
        <dbReference type="Proteomes" id="UP000324831"/>
    </source>
</evidence>
<name>A0A478FR03_9MOLU</name>
<accession>A0A478FR03</accession>